<name>A0A2R6NKQ3_9APHY</name>
<protein>
    <submittedName>
        <fullName evidence="2">Uncharacterized protein</fullName>
    </submittedName>
</protein>
<dbReference type="Proteomes" id="UP000186601">
    <property type="component" value="Unassembled WGS sequence"/>
</dbReference>
<evidence type="ECO:0000313" key="2">
    <source>
        <dbReference type="EMBL" id="PSR72960.1"/>
    </source>
</evidence>
<dbReference type="AlphaFoldDB" id="A0A2R6NKQ3"/>
<accession>A0A2R6NKQ3</accession>
<evidence type="ECO:0000313" key="3">
    <source>
        <dbReference type="Proteomes" id="UP000186601"/>
    </source>
</evidence>
<evidence type="ECO:0000256" key="1">
    <source>
        <dbReference type="SAM" id="MobiDB-lite"/>
    </source>
</evidence>
<sequence length="56" mass="5968">MEETPALPSAPKNSRIEERTTARPSALLENGVRPAPFNWSSYTVSGLDGCGVATYA</sequence>
<reference evidence="2 3" key="1">
    <citation type="submission" date="2018-02" db="EMBL/GenBank/DDBJ databases">
        <title>Genome sequence of the basidiomycete white-rot fungus Phlebia centrifuga.</title>
        <authorList>
            <person name="Granchi Z."/>
            <person name="Peng M."/>
            <person name="de Vries R.P."/>
            <person name="Hilden K."/>
            <person name="Makela M.R."/>
            <person name="Grigoriev I."/>
            <person name="Riley R."/>
        </authorList>
    </citation>
    <scope>NUCLEOTIDE SEQUENCE [LARGE SCALE GENOMIC DNA]</scope>
    <source>
        <strain evidence="2 3">FBCC195</strain>
    </source>
</reference>
<feature type="region of interest" description="Disordered" evidence="1">
    <location>
        <begin position="1"/>
        <end position="30"/>
    </location>
</feature>
<proteinExistence type="predicted"/>
<dbReference type="EMBL" id="MLYV02001124">
    <property type="protein sequence ID" value="PSR72960.1"/>
    <property type="molecule type" value="Genomic_DNA"/>
</dbReference>
<keyword evidence="3" id="KW-1185">Reference proteome</keyword>
<comment type="caution">
    <text evidence="2">The sequence shown here is derived from an EMBL/GenBank/DDBJ whole genome shotgun (WGS) entry which is preliminary data.</text>
</comment>
<organism evidence="2 3">
    <name type="scientific">Hermanssonia centrifuga</name>
    <dbReference type="NCBI Taxonomy" id="98765"/>
    <lineage>
        <taxon>Eukaryota</taxon>
        <taxon>Fungi</taxon>
        <taxon>Dikarya</taxon>
        <taxon>Basidiomycota</taxon>
        <taxon>Agaricomycotina</taxon>
        <taxon>Agaricomycetes</taxon>
        <taxon>Polyporales</taxon>
        <taxon>Meruliaceae</taxon>
        <taxon>Hermanssonia</taxon>
    </lineage>
</organism>
<gene>
    <name evidence="2" type="ORF">PHLCEN_2v11197</name>
</gene>